<feature type="compositionally biased region" description="Acidic residues" evidence="1">
    <location>
        <begin position="761"/>
        <end position="772"/>
    </location>
</feature>
<evidence type="ECO:0000313" key="4">
    <source>
        <dbReference type="EMBL" id="KAI3955392.1"/>
    </source>
</evidence>
<feature type="compositionally biased region" description="Basic residues" evidence="1">
    <location>
        <begin position="541"/>
        <end position="554"/>
    </location>
</feature>
<dbReference type="InterPro" id="IPR009057">
    <property type="entry name" value="Homeodomain-like_sf"/>
</dbReference>
<feature type="region of interest" description="Disordered" evidence="1">
    <location>
        <begin position="261"/>
        <end position="280"/>
    </location>
</feature>
<evidence type="ECO:0000256" key="2">
    <source>
        <dbReference type="SAM" id="SignalP"/>
    </source>
</evidence>
<feature type="region of interest" description="Disordered" evidence="1">
    <location>
        <begin position="590"/>
        <end position="621"/>
    </location>
</feature>
<reference evidence="4" key="1">
    <citation type="submission" date="2022-04" db="EMBL/GenBank/DDBJ databases">
        <title>A functionally conserved STORR gene fusion in Papaver species that diverged 16.8 million years ago.</title>
        <authorList>
            <person name="Catania T."/>
        </authorList>
    </citation>
    <scope>NUCLEOTIDE SEQUENCE</scope>
    <source>
        <strain evidence="4">S-188037</strain>
    </source>
</reference>
<feature type="compositionally biased region" description="Polar residues" evidence="1">
    <location>
        <begin position="502"/>
        <end position="513"/>
    </location>
</feature>
<evidence type="ECO:0000256" key="1">
    <source>
        <dbReference type="SAM" id="MobiDB-lite"/>
    </source>
</evidence>
<feature type="compositionally biased region" description="Polar residues" evidence="1">
    <location>
        <begin position="440"/>
        <end position="450"/>
    </location>
</feature>
<dbReference type="GO" id="GO:0000126">
    <property type="term" value="C:transcription factor TFIIIB complex"/>
    <property type="evidence" value="ECO:0007669"/>
    <property type="project" value="TreeGrafter"/>
</dbReference>
<feature type="chain" id="PRO_5042138491" description="SANT domain-containing protein" evidence="2">
    <location>
        <begin position="19"/>
        <end position="831"/>
    </location>
</feature>
<feature type="region of interest" description="Disordered" evidence="1">
    <location>
        <begin position="367"/>
        <end position="415"/>
    </location>
</feature>
<dbReference type="PROSITE" id="PS51293">
    <property type="entry name" value="SANT"/>
    <property type="match status" value="1"/>
</dbReference>
<feature type="signal peptide" evidence="2">
    <location>
        <begin position="1"/>
        <end position="18"/>
    </location>
</feature>
<feature type="region of interest" description="Disordered" evidence="1">
    <location>
        <begin position="705"/>
        <end position="724"/>
    </location>
</feature>
<feature type="non-terminal residue" evidence="4">
    <location>
        <position position="831"/>
    </location>
</feature>
<proteinExistence type="predicted"/>
<sequence>NLLSNLSPLLLLLSQVYREVQLVVKHSCALLESYRLKKSLKSRKVDFVGAGRGELFVGMDLDDLLSEPVVVNARAGFKFQPKARPKGKVKGNVLPTPSQFDSSKDKPVAVDYRHADILKSVAHSVPLAETVSVNSSADTPDEIPCNSTLIDSSSQPVIQHSVNHTGALFQEVSVSDGDRIFASANVSPPFGTRGADFASTDPSFVGVANFSDIHADKQAGFTRSGVETADIFSDLESLDDILPQPAMSNGNTVKKFQPKVKVNSQPTNKLPISRPVASEADSERLASVASNPNASIAPEINSNSDIVEVSQEVLNYGDAAAADTLGVSWVGDMRLEREEEAFGGINSQDTATGNPFLVPCANESFEEDLTPTFPSDSFIDSSTMGFSNSVPRDAPPEQSTHKLESSAERSYPKVVTQEELVDLQAGHVISGEENERSVSAAKNKNGTGKSSRLPRNEVSPPVAADEMAEETRENQHLLSEPAQNSSGNADNNDEYCRGEEAPNSNRTPQNSKKPVSGNEKTGRRRKKADGPDSSDKEPPKKKFSHSTRRNRRKVDKILLETPDHEIDPRKLTLKDLILLAETKERLLSKDPNAAKNSFPNQRNTRDTPFGEEDSFGLPEDSFGLRDDSFGLRDDSSFGYQDDEQAAPSAQHKLNYHTFMKRTSKQSWSQQDTELFYEGIRQFGTDFAMIQQLFPGRTRHQVKLKYKREEKQHPQRLSDALTNRSTNHSHFELVIERLKKAAAEAEAEQNSNRDDESVGLTGEEDEVTPDTNEEVTQNKNQDKFEEEEMGEGTMEAEEAATVNHQGYNPVKCHQESEEEDVYDIWSEYKSDI</sequence>
<dbReference type="Proteomes" id="UP001202328">
    <property type="component" value="Unassembled WGS sequence"/>
</dbReference>
<dbReference type="InterPro" id="IPR039467">
    <property type="entry name" value="TFIIIB_B''_Myb"/>
</dbReference>
<protein>
    <recommendedName>
        <fullName evidence="3">SANT domain-containing protein</fullName>
    </recommendedName>
</protein>
<dbReference type="GO" id="GO:0070898">
    <property type="term" value="P:RNA polymerase III preinitiation complex assembly"/>
    <property type="evidence" value="ECO:0007669"/>
    <property type="project" value="TreeGrafter"/>
</dbReference>
<name>A0AAD4XWJ5_9MAGN</name>
<dbReference type="EMBL" id="JAJJMB010001752">
    <property type="protein sequence ID" value="KAI3955392.1"/>
    <property type="molecule type" value="Genomic_DNA"/>
</dbReference>
<dbReference type="Pfam" id="PF15963">
    <property type="entry name" value="Myb_DNA-bind_7"/>
    <property type="match status" value="1"/>
</dbReference>
<dbReference type="GO" id="GO:0001156">
    <property type="term" value="F:TFIIIC-class transcription factor complex binding"/>
    <property type="evidence" value="ECO:0007669"/>
    <property type="project" value="TreeGrafter"/>
</dbReference>
<comment type="caution">
    <text evidence="4">The sequence shown here is derived from an EMBL/GenBank/DDBJ whole genome shotgun (WGS) entry which is preliminary data.</text>
</comment>
<keyword evidence="5" id="KW-1185">Reference proteome</keyword>
<dbReference type="CDD" id="cd00167">
    <property type="entry name" value="SANT"/>
    <property type="match status" value="1"/>
</dbReference>
<dbReference type="Gene3D" id="1.10.10.60">
    <property type="entry name" value="Homeodomain-like"/>
    <property type="match status" value="1"/>
</dbReference>
<feature type="region of interest" description="Disordered" evidence="1">
    <location>
        <begin position="427"/>
        <end position="556"/>
    </location>
</feature>
<feature type="domain" description="SANT" evidence="3">
    <location>
        <begin position="662"/>
        <end position="713"/>
    </location>
</feature>
<evidence type="ECO:0000259" key="3">
    <source>
        <dbReference type="PROSITE" id="PS51293"/>
    </source>
</evidence>
<organism evidence="4 5">
    <name type="scientific">Papaver atlanticum</name>
    <dbReference type="NCBI Taxonomy" id="357466"/>
    <lineage>
        <taxon>Eukaryota</taxon>
        <taxon>Viridiplantae</taxon>
        <taxon>Streptophyta</taxon>
        <taxon>Embryophyta</taxon>
        <taxon>Tracheophyta</taxon>
        <taxon>Spermatophyta</taxon>
        <taxon>Magnoliopsida</taxon>
        <taxon>Ranunculales</taxon>
        <taxon>Papaveraceae</taxon>
        <taxon>Papaveroideae</taxon>
        <taxon>Papaver</taxon>
    </lineage>
</organism>
<feature type="compositionally biased region" description="Acidic residues" evidence="1">
    <location>
        <begin position="783"/>
        <end position="794"/>
    </location>
</feature>
<feature type="region of interest" description="Disordered" evidence="1">
    <location>
        <begin position="741"/>
        <end position="794"/>
    </location>
</feature>
<feature type="compositionally biased region" description="Polar residues" evidence="1">
    <location>
        <begin position="481"/>
        <end position="490"/>
    </location>
</feature>
<dbReference type="PANTHER" id="PTHR22929">
    <property type="entry name" value="RNA POLYMERASE III TRANSCRIPTION INITIATION FACTOR B"/>
    <property type="match status" value="1"/>
</dbReference>
<feature type="compositionally biased region" description="Basic and acidic residues" evidence="1">
    <location>
        <begin position="399"/>
        <end position="411"/>
    </location>
</feature>
<gene>
    <name evidence="4" type="ORF">MKW98_018493</name>
</gene>
<keyword evidence="2" id="KW-0732">Signal</keyword>
<dbReference type="InterPro" id="IPR001005">
    <property type="entry name" value="SANT/Myb"/>
</dbReference>
<dbReference type="SUPFAM" id="SSF46689">
    <property type="entry name" value="Homeodomain-like"/>
    <property type="match status" value="1"/>
</dbReference>
<dbReference type="PANTHER" id="PTHR22929:SF0">
    <property type="entry name" value="TRANSCRIPTION FACTOR TFIIIB COMPONENT B'' HOMOLOG"/>
    <property type="match status" value="1"/>
</dbReference>
<accession>A0AAD4XWJ5</accession>
<dbReference type="AlphaFoldDB" id="A0AAD4XWJ5"/>
<dbReference type="SMART" id="SM00717">
    <property type="entry name" value="SANT"/>
    <property type="match status" value="1"/>
</dbReference>
<dbReference type="InterPro" id="IPR017884">
    <property type="entry name" value="SANT_dom"/>
</dbReference>
<feature type="compositionally biased region" description="Polar residues" evidence="1">
    <location>
        <begin position="372"/>
        <end position="390"/>
    </location>
</feature>
<evidence type="ECO:0000313" key="5">
    <source>
        <dbReference type="Proteomes" id="UP001202328"/>
    </source>
</evidence>
<feature type="compositionally biased region" description="Basic and acidic residues" evidence="1">
    <location>
        <begin position="528"/>
        <end position="540"/>
    </location>
</feature>